<organism evidence="1 2">
    <name type="scientific">Decorospora gaudefroyi</name>
    <dbReference type="NCBI Taxonomy" id="184978"/>
    <lineage>
        <taxon>Eukaryota</taxon>
        <taxon>Fungi</taxon>
        <taxon>Dikarya</taxon>
        <taxon>Ascomycota</taxon>
        <taxon>Pezizomycotina</taxon>
        <taxon>Dothideomycetes</taxon>
        <taxon>Pleosporomycetidae</taxon>
        <taxon>Pleosporales</taxon>
        <taxon>Pleosporineae</taxon>
        <taxon>Pleosporaceae</taxon>
        <taxon>Decorospora</taxon>
    </lineage>
</organism>
<name>A0A6A5KJ67_9PLEO</name>
<dbReference type="EMBL" id="ML975317">
    <property type="protein sequence ID" value="KAF1833493.1"/>
    <property type="molecule type" value="Genomic_DNA"/>
</dbReference>
<dbReference type="OrthoDB" id="5379420at2759"/>
<proteinExistence type="predicted"/>
<dbReference type="Gene3D" id="1.25.40.10">
    <property type="entry name" value="Tetratricopeptide repeat domain"/>
    <property type="match status" value="1"/>
</dbReference>
<reference evidence="1" key="1">
    <citation type="submission" date="2020-01" db="EMBL/GenBank/DDBJ databases">
        <authorList>
            <consortium name="DOE Joint Genome Institute"/>
            <person name="Haridas S."/>
            <person name="Albert R."/>
            <person name="Binder M."/>
            <person name="Bloem J."/>
            <person name="Labutti K."/>
            <person name="Salamov A."/>
            <person name="Andreopoulos B."/>
            <person name="Baker S.E."/>
            <person name="Barry K."/>
            <person name="Bills G."/>
            <person name="Bluhm B.H."/>
            <person name="Cannon C."/>
            <person name="Castanera R."/>
            <person name="Culley D.E."/>
            <person name="Daum C."/>
            <person name="Ezra D."/>
            <person name="Gonzalez J.B."/>
            <person name="Henrissat B."/>
            <person name="Kuo A."/>
            <person name="Liang C."/>
            <person name="Lipzen A."/>
            <person name="Lutzoni F."/>
            <person name="Magnuson J."/>
            <person name="Mondo S."/>
            <person name="Nolan M."/>
            <person name="Ohm R."/>
            <person name="Pangilinan J."/>
            <person name="Park H.-J."/>
            <person name="Ramirez L."/>
            <person name="Alfaro M."/>
            <person name="Sun H."/>
            <person name="Tritt A."/>
            <person name="Yoshinaga Y."/>
            <person name="Zwiers L.-H."/>
            <person name="Turgeon B.G."/>
            <person name="Goodwin S.B."/>
            <person name="Spatafora J.W."/>
            <person name="Crous P.W."/>
            <person name="Grigoriev I.V."/>
        </authorList>
    </citation>
    <scope>NUCLEOTIDE SEQUENCE</scope>
    <source>
        <strain evidence="1">P77</strain>
    </source>
</reference>
<dbReference type="SUPFAM" id="SSF81901">
    <property type="entry name" value="HCP-like"/>
    <property type="match status" value="1"/>
</dbReference>
<gene>
    <name evidence="1" type="ORF">BDW02DRAFT_598972</name>
</gene>
<sequence>MRADMDARARLGFYTANQKQKALHMEPHTADSIYKDFLAQKSSMDHGSNVLRLAKKYKVELEDITSLALVTYKVPDFNDRAKRAQLPPSQHKPTAGLLLQGCAQAEDPLAIVHILTAVYLNSTNAHGSIKEIARLFPPAEVAKYRKLLDTLTARANKISLGPDVLTLKGLFLEQEGQKEQAIWLYQEAVQRCHFKFTPGSRHPLQLPLIAPWNALGYLLKSDKVADVRSEAKTYFKKGALEADDPLSYFELAAFEPRTGTQWLQYTTKAAASGHSEAIVNVATFYQDVAASDPAILNHSPMRKALNWLLSWQPGSAAVLAREWLQAASMAGHKPSMLKLADYYTSIGAHERAKEYLRKMLDPPLPTQHGEEWPQLVQVARQRLR</sequence>
<dbReference type="AlphaFoldDB" id="A0A6A5KJ67"/>
<evidence type="ECO:0000313" key="2">
    <source>
        <dbReference type="Proteomes" id="UP000800040"/>
    </source>
</evidence>
<accession>A0A6A5KJ67</accession>
<evidence type="ECO:0008006" key="3">
    <source>
        <dbReference type="Google" id="ProtNLM"/>
    </source>
</evidence>
<evidence type="ECO:0000313" key="1">
    <source>
        <dbReference type="EMBL" id="KAF1833493.1"/>
    </source>
</evidence>
<protein>
    <recommendedName>
        <fullName evidence="3">TPR-like protein</fullName>
    </recommendedName>
</protein>
<dbReference type="Proteomes" id="UP000800040">
    <property type="component" value="Unassembled WGS sequence"/>
</dbReference>
<keyword evidence="2" id="KW-1185">Reference proteome</keyword>
<dbReference type="InterPro" id="IPR011990">
    <property type="entry name" value="TPR-like_helical_dom_sf"/>
</dbReference>